<reference evidence="7" key="1">
    <citation type="submission" date="2017-03" db="EMBL/GenBank/DDBJ databases">
        <authorList>
            <person name="Monnet C."/>
        </authorList>
    </citation>
    <scope>NUCLEOTIDE SEQUENCE [LARGE SCALE GENOMIC DNA]</scope>
    <source>
        <strain evidence="7">SJ5-8</strain>
    </source>
</reference>
<feature type="domain" description="N-acetyltransferase" evidence="5">
    <location>
        <begin position="26"/>
        <end position="171"/>
    </location>
</feature>
<feature type="binding site" evidence="4">
    <location>
        <begin position="267"/>
        <end position="273"/>
    </location>
    <ligand>
        <name>acetyl-CoA</name>
        <dbReference type="ChEBI" id="CHEBI:57288"/>
        <label>2</label>
    </ligand>
</feature>
<proteinExistence type="inferred from homology"/>
<sequence length="329" mass="34470">MTDTNAPTPAGSPRTIALSSLDAAQAVLAAATQSDGIPPISDGLLEAAADGTAVILGIAEATDDETTGGKAAAGDSGSPDAPLAGVGVAALQGERWAAEAAVAPEHRRRGLGRALVTALAEAARASGGDPWFWSHGDHPAAYRLAEESGRRRARELLQLTTEGVPELPALNAPEGVVLRDVRADDAEAWAAVNNAAFSWHPEQGGQDPADYRRRTGEPDFDPSTVVIAERTADGRVLGFHETKRHATHPSGLAMGEVHVIGVDPEVHARGLGRALLVEGMARMIADGAEAIELYVESDNEKALPLYRDVGFSRTVVHVSYEPPERPHEP</sequence>
<dbReference type="Pfam" id="PF00583">
    <property type="entry name" value="Acetyltransf_1"/>
    <property type="match status" value="2"/>
</dbReference>
<feature type="binding site" evidence="4">
    <location>
        <position position="256"/>
    </location>
    <ligand>
        <name>1D-myo-inositol 2-(L-cysteinylamino)-2-deoxy-alpha-D-glucopyranoside</name>
        <dbReference type="ChEBI" id="CHEBI:58887"/>
    </ligand>
</feature>
<comment type="subunit">
    <text evidence="4">Monomer.</text>
</comment>
<dbReference type="Gene3D" id="3.40.630.30">
    <property type="match status" value="1"/>
</dbReference>
<evidence type="ECO:0000313" key="7">
    <source>
        <dbReference type="Proteomes" id="UP000234462"/>
    </source>
</evidence>
<evidence type="ECO:0000256" key="2">
    <source>
        <dbReference type="ARBA" id="ARBA00022737"/>
    </source>
</evidence>
<comment type="caution">
    <text evidence="4">Lacks conserved residue(s) required for the propagation of feature annotation.</text>
</comment>
<protein>
    <recommendedName>
        <fullName evidence="4">Mycothiol acetyltransferase</fullName>
        <shortName evidence="4">MSH acetyltransferase</shortName>
        <ecNumber evidence="4">2.3.1.189</ecNumber>
    </recommendedName>
    <alternativeName>
        <fullName evidence="4">Mycothiol synthase</fullName>
    </alternativeName>
</protein>
<dbReference type="AlphaFoldDB" id="A0A2H1L4E4"/>
<dbReference type="HAMAP" id="MF_01698">
    <property type="entry name" value="MshD"/>
    <property type="match status" value="1"/>
</dbReference>
<feature type="binding site" evidence="4">
    <location>
        <position position="42"/>
    </location>
    <ligand>
        <name>1D-myo-inositol 2-(L-cysteinylamino)-2-deoxy-alpha-D-glucopyranoside</name>
        <dbReference type="ChEBI" id="CHEBI:58887"/>
    </ligand>
</feature>
<keyword evidence="3 4" id="KW-0012">Acyltransferase</keyword>
<dbReference type="PANTHER" id="PTHR43617">
    <property type="entry name" value="L-AMINO ACID N-ACETYLTRANSFERASE"/>
    <property type="match status" value="1"/>
</dbReference>
<organism evidence="6 7">
    <name type="scientific">Brevibacterium jeotgali</name>
    <dbReference type="NCBI Taxonomy" id="1262550"/>
    <lineage>
        <taxon>Bacteria</taxon>
        <taxon>Bacillati</taxon>
        <taxon>Actinomycetota</taxon>
        <taxon>Actinomycetes</taxon>
        <taxon>Micrococcales</taxon>
        <taxon>Brevibacteriaceae</taxon>
        <taxon>Brevibacterium</taxon>
    </lineage>
</organism>
<accession>A0A2H1L4E4</accession>
<evidence type="ECO:0000256" key="1">
    <source>
        <dbReference type="ARBA" id="ARBA00022679"/>
    </source>
</evidence>
<dbReference type="EMBL" id="FXZM01000005">
    <property type="protein sequence ID" value="SMY11739.1"/>
    <property type="molecule type" value="Genomic_DNA"/>
</dbReference>
<name>A0A2H1L4E4_9MICO</name>
<dbReference type="InterPro" id="IPR000182">
    <property type="entry name" value="GNAT_dom"/>
</dbReference>
<dbReference type="Proteomes" id="UP000234462">
    <property type="component" value="Unassembled WGS sequence"/>
</dbReference>
<feature type="domain" description="N-acetyltransferase" evidence="5">
    <location>
        <begin position="176"/>
        <end position="329"/>
    </location>
</feature>
<dbReference type="GO" id="GO:0035447">
    <property type="term" value="F:mycothiol synthase activity"/>
    <property type="evidence" value="ECO:0007669"/>
    <property type="project" value="UniProtKB-UniRule"/>
</dbReference>
<dbReference type="SUPFAM" id="SSF55729">
    <property type="entry name" value="Acyl-CoA N-acyltransferases (Nat)"/>
    <property type="match status" value="1"/>
</dbReference>
<feature type="binding site" evidence="4">
    <location>
        <position position="243"/>
    </location>
    <ligand>
        <name>1D-myo-inositol 2-(L-cysteinylamino)-2-deoxy-alpha-D-glucopyranoside</name>
        <dbReference type="ChEBI" id="CHEBI:58887"/>
    </ligand>
</feature>
<keyword evidence="1 4" id="KW-0808">Transferase</keyword>
<evidence type="ECO:0000256" key="4">
    <source>
        <dbReference type="HAMAP-Rule" id="MF_01698"/>
    </source>
</evidence>
<dbReference type="PIRSF" id="PIRSF021524">
    <property type="entry name" value="MSH_acetyltransferase"/>
    <property type="match status" value="1"/>
</dbReference>
<keyword evidence="7" id="KW-1185">Reference proteome</keyword>
<dbReference type="EC" id="2.3.1.189" evidence="4"/>
<comment type="similarity">
    <text evidence="4">Belongs to the acetyltransferase family. MshD subfamily.</text>
</comment>
<dbReference type="NCBIfam" id="TIGR03448">
    <property type="entry name" value="mycothiol_MshD"/>
    <property type="match status" value="1"/>
</dbReference>
<dbReference type="InterPro" id="IPR017813">
    <property type="entry name" value="Mycothiol_AcTrfase"/>
</dbReference>
<dbReference type="InterPro" id="IPR016181">
    <property type="entry name" value="Acyl_CoA_acyltransferase"/>
</dbReference>
<dbReference type="PROSITE" id="PS51186">
    <property type="entry name" value="GNAT"/>
    <property type="match status" value="2"/>
</dbReference>
<comment type="function">
    <text evidence="4">Catalyzes the transfer of acetyl from acetyl-CoA to desacetylmycothiol (Cys-GlcN-Ins) to form mycothiol.</text>
</comment>
<dbReference type="PANTHER" id="PTHR43617:SF31">
    <property type="entry name" value="MYCOTHIOL ACETYLTRANSFERASE"/>
    <property type="match status" value="1"/>
</dbReference>
<keyword evidence="2 4" id="KW-0677">Repeat</keyword>
<dbReference type="GO" id="GO:0010125">
    <property type="term" value="P:mycothiol biosynthetic process"/>
    <property type="evidence" value="ECO:0007669"/>
    <property type="project" value="UniProtKB-UniRule"/>
</dbReference>
<evidence type="ECO:0000259" key="5">
    <source>
        <dbReference type="PROSITE" id="PS51186"/>
    </source>
</evidence>
<comment type="catalytic activity">
    <reaction evidence="4">
        <text>1D-myo-inositol 2-(L-cysteinylamino)-2-deoxy-alpha-D-glucopyranoside + acetyl-CoA = mycothiol + CoA + H(+)</text>
        <dbReference type="Rhea" id="RHEA:26172"/>
        <dbReference type="ChEBI" id="CHEBI:15378"/>
        <dbReference type="ChEBI" id="CHEBI:16768"/>
        <dbReference type="ChEBI" id="CHEBI:57287"/>
        <dbReference type="ChEBI" id="CHEBI:57288"/>
        <dbReference type="ChEBI" id="CHEBI:58887"/>
        <dbReference type="EC" id="2.3.1.189"/>
    </reaction>
</comment>
<feature type="binding site" evidence="4">
    <location>
        <begin position="100"/>
        <end position="102"/>
    </location>
    <ligand>
        <name>acetyl-CoA</name>
        <dbReference type="ChEBI" id="CHEBI:57288"/>
        <label>1</label>
    </ligand>
</feature>
<feature type="binding site" evidence="4">
    <location>
        <position position="294"/>
    </location>
    <ligand>
        <name>1D-myo-inositol 2-(L-cysteinylamino)-2-deoxy-alpha-D-glucopyranoside</name>
        <dbReference type="ChEBI" id="CHEBI:58887"/>
    </ligand>
</feature>
<evidence type="ECO:0000256" key="3">
    <source>
        <dbReference type="ARBA" id="ARBA00023315"/>
    </source>
</evidence>
<evidence type="ECO:0000313" key="6">
    <source>
        <dbReference type="EMBL" id="SMY11739.1"/>
    </source>
</evidence>
<dbReference type="GO" id="GO:0008999">
    <property type="term" value="F:protein-N-terminal-alanine acetyltransferase activity"/>
    <property type="evidence" value="ECO:0007669"/>
    <property type="project" value="TreeGrafter"/>
</dbReference>
<gene>
    <name evidence="4" type="primary">mshD</name>
    <name evidence="6" type="ORF">BJEO58_01326</name>
</gene>
<dbReference type="CDD" id="cd04301">
    <property type="entry name" value="NAT_SF"/>
    <property type="match status" value="2"/>
</dbReference>
<feature type="binding site" evidence="4">
    <location>
        <position position="202"/>
    </location>
    <ligand>
        <name>1D-myo-inositol 2-(L-cysteinylamino)-2-deoxy-alpha-D-glucopyranoside</name>
        <dbReference type="ChEBI" id="CHEBI:58887"/>
    </ligand>
</feature>
<dbReference type="RefSeq" id="WP_180951855.1">
    <property type="nucleotide sequence ID" value="NZ_FXZM01000005.1"/>
</dbReference>
<feature type="binding site" evidence="4">
    <location>
        <begin position="260"/>
        <end position="262"/>
    </location>
    <ligand>
        <name>acetyl-CoA</name>
        <dbReference type="ChEBI" id="CHEBI:57288"/>
        <label>2</label>
    </ligand>
</feature>
<dbReference type="InterPro" id="IPR050276">
    <property type="entry name" value="MshD_Acetyltransferase"/>
</dbReference>